<sequence length="125" mass="15106">MSCMVLPKDIKSSIHLYVIIELAIRSVKHDQKLFESFKVKRPYLAFCTQQLETLNEEFNRVSKFLYKQGITYEKYECFNHSECIYSFNYRGKIIPFQYHGEVLKEQVERKYDLILKQYKGEAYHE</sequence>
<gene>
    <name evidence="1" type="ORF">QYB95_09590</name>
</gene>
<dbReference type="RefSeq" id="WP_301138124.1">
    <property type="nucleotide sequence ID" value="NZ_JAUHTQ010000006.1"/>
</dbReference>
<dbReference type="Proteomes" id="UP001172743">
    <property type="component" value="Unassembled WGS sequence"/>
</dbReference>
<reference evidence="1" key="1">
    <citation type="submission" date="2023-07" db="EMBL/GenBank/DDBJ databases">
        <title>Ureibacillus sp. isolated from freshwater well.</title>
        <authorList>
            <person name="Kirdat K."/>
            <person name="Bhatt A."/>
            <person name="Teware R."/>
            <person name="Bhavsar Y."/>
            <person name="Yadav A."/>
        </authorList>
    </citation>
    <scope>NUCLEOTIDE SEQUENCE</scope>
    <source>
        <strain evidence="1">BA0131</strain>
    </source>
</reference>
<evidence type="ECO:0000313" key="1">
    <source>
        <dbReference type="EMBL" id="MDN4493787.1"/>
    </source>
</evidence>
<keyword evidence="2" id="KW-1185">Reference proteome</keyword>
<dbReference type="InterPro" id="IPR058600">
    <property type="entry name" value="YhjD-like"/>
</dbReference>
<accession>A0ABT8GQX5</accession>
<comment type="caution">
    <text evidence="1">The sequence shown here is derived from an EMBL/GenBank/DDBJ whole genome shotgun (WGS) entry which is preliminary data.</text>
</comment>
<dbReference type="Pfam" id="PF26325">
    <property type="entry name" value="YhjD"/>
    <property type="match status" value="1"/>
</dbReference>
<name>A0ABT8GQX5_9BACL</name>
<dbReference type="EMBL" id="JAUHTQ010000006">
    <property type="protein sequence ID" value="MDN4493787.1"/>
    <property type="molecule type" value="Genomic_DNA"/>
</dbReference>
<protein>
    <submittedName>
        <fullName evidence="1">Uncharacterized protein</fullName>
    </submittedName>
</protein>
<organism evidence="1 2">
    <name type="scientific">Ureibacillus aquaedulcis</name>
    <dbReference type="NCBI Taxonomy" id="3058421"/>
    <lineage>
        <taxon>Bacteria</taxon>
        <taxon>Bacillati</taxon>
        <taxon>Bacillota</taxon>
        <taxon>Bacilli</taxon>
        <taxon>Bacillales</taxon>
        <taxon>Caryophanaceae</taxon>
        <taxon>Ureibacillus</taxon>
    </lineage>
</organism>
<evidence type="ECO:0000313" key="2">
    <source>
        <dbReference type="Proteomes" id="UP001172743"/>
    </source>
</evidence>
<proteinExistence type="predicted"/>